<dbReference type="SUPFAM" id="SSF54001">
    <property type="entry name" value="Cysteine proteinases"/>
    <property type="match status" value="3"/>
</dbReference>
<evidence type="ECO:0000313" key="10">
    <source>
        <dbReference type="Proteomes" id="UP000719412"/>
    </source>
</evidence>
<dbReference type="FunFam" id="3.90.70.10:FF:000006">
    <property type="entry name" value="Cathepsin S"/>
    <property type="match status" value="3"/>
</dbReference>
<sequence>MPYVSSKKPLAASVDWRSNAVSEVKDQGQCGSCWSFSTTGAVEGQLALQRGGLTSLSEQNLIDCSSSYGNAGCDGGWMDSAFSYIHDYGIMSESAYPYEAQDDYCRFDSSQSVTTLSGYYDLPSGDENSLADAVGQAGPVAVAIDATDELQFYSGGLFYDQTCNQSDLNHGVLVVGYGSDNGQDYWILKNSWGSGWGENGYWTQVRNYGNNCGIATAASYPALDNLAKIEEHYAKLKKREVTYSKTMNKNSWLTSIMVRPKDPRSPANSLQGTTRRLCRLGKQCRLRSQESKTMWILLAFQSFQLAHQKQYSSPGEEAKRLKIFTENLAKIEAHNVRYEKGEVTYSKAMNKFGDWTAEEFLAFVNSTRFQKPRLTKAPPKLHLNRRLAEDEVDWRSKGAVTEVGTEGDCGASWSFSALGALEGQLAIKTGQLVALSSQNLLDCSADYGNGACEGGLTHSAYDYIQDNGIMSESDYPYEGQQGSCRFDSSKSVTKISGYQDVDYMSETSLQTTVATIGPVASAVHATDNLQFYYGGIFFDDTCNLSLTDLNHGVLIVGYGTELQYDYWIVKNSWGTDWGENGFYKSIRTLSYSEELHPEWQNFKKLHQKSYDRVEELKRIHIFEANLKKIEEHNKLFDKNEVSYKMAINQFGDLSQEEFLDYLKTYNNKGGAKTTKSVKLQPHLNAEVPDEIDWRENGAVTDVEDQGAVGSAWAFSVTGALEGQNFLKEGKLVPLSGQELADCAGGGTGGGSIVDGYNYVIEHGLSAAADYPSDSSDGTCRRGDIPAAVTESGYVVIMGNEEALKDTVAAAGPISVAVDATNWQFYTGGVFLDANCSSTELNHGVLAVGYGVDDGTDYWIVKNSWGTEWGEDGYIRTARNADNNCGIATDPTCPIL</sequence>
<keyword evidence="6" id="KW-1015">Disulfide bond</keyword>
<feature type="domain" description="Peptidase C1A papain C-terminal" evidence="7">
    <location>
        <begin position="10"/>
        <end position="222"/>
    </location>
</feature>
<dbReference type="Gene3D" id="3.90.70.10">
    <property type="entry name" value="Cysteine proteinases"/>
    <property type="match status" value="3"/>
</dbReference>
<evidence type="ECO:0008006" key="11">
    <source>
        <dbReference type="Google" id="ProtNLM"/>
    </source>
</evidence>
<evidence type="ECO:0000256" key="6">
    <source>
        <dbReference type="ARBA" id="ARBA00023157"/>
    </source>
</evidence>
<evidence type="ECO:0000256" key="4">
    <source>
        <dbReference type="ARBA" id="ARBA00022807"/>
    </source>
</evidence>
<evidence type="ECO:0000256" key="1">
    <source>
        <dbReference type="ARBA" id="ARBA00008455"/>
    </source>
</evidence>
<dbReference type="EMBL" id="JABDTM020016564">
    <property type="protein sequence ID" value="KAH0818821.1"/>
    <property type="molecule type" value="Genomic_DNA"/>
</dbReference>
<feature type="domain" description="Peptidase C1A papain C-terminal" evidence="7">
    <location>
        <begin position="687"/>
        <end position="894"/>
    </location>
</feature>
<dbReference type="InterPro" id="IPR000668">
    <property type="entry name" value="Peptidase_C1A_C"/>
</dbReference>
<evidence type="ECO:0000256" key="3">
    <source>
        <dbReference type="ARBA" id="ARBA00022801"/>
    </source>
</evidence>
<dbReference type="CDD" id="cd02248">
    <property type="entry name" value="Peptidase_C1A"/>
    <property type="match status" value="3"/>
</dbReference>
<dbReference type="PROSITE" id="PS00139">
    <property type="entry name" value="THIOL_PROTEASE_CYS"/>
    <property type="match status" value="1"/>
</dbReference>
<dbReference type="InterPro" id="IPR038765">
    <property type="entry name" value="Papain-like_cys_pep_sf"/>
</dbReference>
<feature type="domain" description="Peptidase C1A papain C-terminal" evidence="7">
    <location>
        <begin position="388"/>
        <end position="593"/>
    </location>
</feature>
<dbReference type="PRINTS" id="PR00705">
    <property type="entry name" value="PAPAIN"/>
</dbReference>
<dbReference type="InterPro" id="IPR025660">
    <property type="entry name" value="Pept_his_AS"/>
</dbReference>
<evidence type="ECO:0000256" key="5">
    <source>
        <dbReference type="ARBA" id="ARBA00023145"/>
    </source>
</evidence>
<feature type="domain" description="Cathepsin propeptide inhibitor" evidence="8">
    <location>
        <begin position="300"/>
        <end position="360"/>
    </location>
</feature>
<name>A0A8J6HNZ7_TENMO</name>
<dbReference type="InterPro" id="IPR013128">
    <property type="entry name" value="Peptidase_C1A"/>
</dbReference>
<dbReference type="InterPro" id="IPR000169">
    <property type="entry name" value="Pept_cys_AS"/>
</dbReference>
<keyword evidence="2" id="KW-0645">Protease</keyword>
<dbReference type="SMART" id="SM00848">
    <property type="entry name" value="Inhibitor_I29"/>
    <property type="match status" value="2"/>
</dbReference>
<dbReference type="Proteomes" id="UP000719412">
    <property type="component" value="Unassembled WGS sequence"/>
</dbReference>
<dbReference type="PROSITE" id="PS00639">
    <property type="entry name" value="THIOL_PROTEASE_HIS"/>
    <property type="match status" value="3"/>
</dbReference>
<dbReference type="GO" id="GO:0008234">
    <property type="term" value="F:cysteine-type peptidase activity"/>
    <property type="evidence" value="ECO:0007669"/>
    <property type="project" value="UniProtKB-KW"/>
</dbReference>
<dbReference type="InterPro" id="IPR013201">
    <property type="entry name" value="Prot_inhib_I29"/>
</dbReference>
<accession>A0A8J6HNZ7</accession>
<evidence type="ECO:0000259" key="8">
    <source>
        <dbReference type="SMART" id="SM00848"/>
    </source>
</evidence>
<reference evidence="9" key="1">
    <citation type="journal article" date="2020" name="J Insects Food Feed">
        <title>The yellow mealworm (Tenebrio molitor) genome: a resource for the emerging insects as food and feed industry.</title>
        <authorList>
            <person name="Eriksson T."/>
            <person name="Andere A."/>
            <person name="Kelstrup H."/>
            <person name="Emery V."/>
            <person name="Picard C."/>
        </authorList>
    </citation>
    <scope>NUCLEOTIDE SEQUENCE</scope>
    <source>
        <strain evidence="9">Stoneville</strain>
        <tissue evidence="9">Whole head</tissue>
    </source>
</reference>
<dbReference type="PANTHER" id="PTHR12411">
    <property type="entry name" value="CYSTEINE PROTEASE FAMILY C1-RELATED"/>
    <property type="match status" value="1"/>
</dbReference>
<proteinExistence type="inferred from homology"/>
<feature type="domain" description="Cathepsin propeptide inhibitor" evidence="8">
    <location>
        <begin position="599"/>
        <end position="658"/>
    </location>
</feature>
<keyword evidence="3" id="KW-0378">Hydrolase</keyword>
<dbReference type="Pfam" id="PF00112">
    <property type="entry name" value="Peptidase_C1"/>
    <property type="match status" value="3"/>
</dbReference>
<dbReference type="AlphaFoldDB" id="A0A8J6HNZ7"/>
<organism evidence="9 10">
    <name type="scientific">Tenebrio molitor</name>
    <name type="common">Yellow mealworm beetle</name>
    <dbReference type="NCBI Taxonomy" id="7067"/>
    <lineage>
        <taxon>Eukaryota</taxon>
        <taxon>Metazoa</taxon>
        <taxon>Ecdysozoa</taxon>
        <taxon>Arthropoda</taxon>
        <taxon>Hexapoda</taxon>
        <taxon>Insecta</taxon>
        <taxon>Pterygota</taxon>
        <taxon>Neoptera</taxon>
        <taxon>Endopterygota</taxon>
        <taxon>Coleoptera</taxon>
        <taxon>Polyphaga</taxon>
        <taxon>Cucujiformia</taxon>
        <taxon>Tenebrionidae</taxon>
        <taxon>Tenebrio</taxon>
    </lineage>
</organism>
<gene>
    <name evidence="9" type="ORF">GEV33_003970</name>
</gene>
<keyword evidence="5" id="KW-0865">Zymogen</keyword>
<evidence type="ECO:0000313" key="9">
    <source>
        <dbReference type="EMBL" id="KAH0818821.1"/>
    </source>
</evidence>
<comment type="similarity">
    <text evidence="1">Belongs to the peptidase C1 family.</text>
</comment>
<keyword evidence="10" id="KW-1185">Reference proteome</keyword>
<reference evidence="9" key="2">
    <citation type="submission" date="2021-08" db="EMBL/GenBank/DDBJ databases">
        <authorList>
            <person name="Eriksson T."/>
        </authorList>
    </citation>
    <scope>NUCLEOTIDE SEQUENCE</scope>
    <source>
        <strain evidence="9">Stoneville</strain>
        <tissue evidence="9">Whole head</tissue>
    </source>
</reference>
<protein>
    <recommendedName>
        <fullName evidence="11">Cathepsin L</fullName>
    </recommendedName>
</protein>
<dbReference type="SMART" id="SM00645">
    <property type="entry name" value="Pept_C1"/>
    <property type="match status" value="3"/>
</dbReference>
<evidence type="ECO:0000259" key="7">
    <source>
        <dbReference type="SMART" id="SM00645"/>
    </source>
</evidence>
<dbReference type="InterPro" id="IPR039417">
    <property type="entry name" value="Peptidase_C1A_papain-like"/>
</dbReference>
<dbReference type="GO" id="GO:0006508">
    <property type="term" value="P:proteolysis"/>
    <property type="evidence" value="ECO:0007669"/>
    <property type="project" value="UniProtKB-KW"/>
</dbReference>
<dbReference type="Pfam" id="PF08246">
    <property type="entry name" value="Inhibitor_I29"/>
    <property type="match status" value="2"/>
</dbReference>
<evidence type="ECO:0000256" key="2">
    <source>
        <dbReference type="ARBA" id="ARBA00022670"/>
    </source>
</evidence>
<comment type="caution">
    <text evidence="9">The sequence shown here is derived from an EMBL/GenBank/DDBJ whole genome shotgun (WGS) entry which is preliminary data.</text>
</comment>
<keyword evidence="4" id="KW-0788">Thiol protease</keyword>